<dbReference type="GeneID" id="20213991"/>
<reference evidence="6" key="3">
    <citation type="submission" date="2015-06" db="UniProtKB">
        <authorList>
            <consortium name="EnsemblMetazoa"/>
        </authorList>
    </citation>
    <scope>IDENTIFICATION</scope>
</reference>
<organism evidence="6 7">
    <name type="scientific">Helobdella robusta</name>
    <name type="common">Californian leech</name>
    <dbReference type="NCBI Taxonomy" id="6412"/>
    <lineage>
        <taxon>Eukaryota</taxon>
        <taxon>Metazoa</taxon>
        <taxon>Spiralia</taxon>
        <taxon>Lophotrochozoa</taxon>
        <taxon>Annelida</taxon>
        <taxon>Clitellata</taxon>
        <taxon>Hirudinea</taxon>
        <taxon>Rhynchobdellida</taxon>
        <taxon>Glossiphoniidae</taxon>
        <taxon>Helobdella</taxon>
    </lineage>
</organism>
<dbReference type="EMBL" id="AMQM01001049">
    <property type="status" value="NOT_ANNOTATED_CDS"/>
    <property type="molecule type" value="Genomic_DNA"/>
</dbReference>
<proteinExistence type="predicted"/>
<evidence type="ECO:0000259" key="4">
    <source>
        <dbReference type="PROSITE" id="PS50026"/>
    </source>
</evidence>
<dbReference type="PROSITE" id="PS50026">
    <property type="entry name" value="EGF_3"/>
    <property type="match status" value="1"/>
</dbReference>
<dbReference type="CDD" id="cd00110">
    <property type="entry name" value="LamG"/>
    <property type="match status" value="1"/>
</dbReference>
<dbReference type="SUPFAM" id="SSF49899">
    <property type="entry name" value="Concanavalin A-like lectins/glucanases"/>
    <property type="match status" value="1"/>
</dbReference>
<keyword evidence="7" id="KW-1185">Reference proteome</keyword>
<reference evidence="7" key="1">
    <citation type="submission" date="2012-12" db="EMBL/GenBank/DDBJ databases">
        <authorList>
            <person name="Hellsten U."/>
            <person name="Grimwood J."/>
            <person name="Chapman J.A."/>
            <person name="Shapiro H."/>
            <person name="Aerts A."/>
            <person name="Otillar R.P."/>
            <person name="Terry A.Y."/>
            <person name="Boore J.L."/>
            <person name="Simakov O."/>
            <person name="Marletaz F."/>
            <person name="Cho S.-J."/>
            <person name="Edsinger-Gonzales E."/>
            <person name="Havlak P."/>
            <person name="Kuo D.-H."/>
            <person name="Larsson T."/>
            <person name="Lv J."/>
            <person name="Arendt D."/>
            <person name="Savage R."/>
            <person name="Osoegawa K."/>
            <person name="de Jong P."/>
            <person name="Lindberg D.R."/>
            <person name="Seaver E.C."/>
            <person name="Weisblat D.A."/>
            <person name="Putnam N.H."/>
            <person name="Grigoriev I.V."/>
            <person name="Rokhsar D.S."/>
        </authorList>
    </citation>
    <scope>NUCLEOTIDE SEQUENCE</scope>
</reference>
<dbReference type="InterPro" id="IPR000742">
    <property type="entry name" value="EGF"/>
</dbReference>
<dbReference type="Pfam" id="PF02210">
    <property type="entry name" value="Laminin_G_2"/>
    <property type="match status" value="1"/>
</dbReference>
<evidence type="ECO:0000313" key="5">
    <source>
        <dbReference type="EMBL" id="ESN98727.1"/>
    </source>
</evidence>
<evidence type="ECO:0000256" key="1">
    <source>
        <dbReference type="ARBA" id="ARBA00023157"/>
    </source>
</evidence>
<dbReference type="OrthoDB" id="6275838at2759"/>
<sequence>PAISCSDVSCSHGGLCTDQSGVPECDCTMTSFFGSTCDEGHIAYQFNSKSDKRPSTLTLDLPERDWTTTSVDVIVFGIITNQSDANLWRLSSNTSRDFIEAIIVSVQTLFGYLSLSLDDGHLMIIYDVANEQLPVGLFFHRIDDGKYHVINFVRIGPNATLKVDDHMPQPKQPQGDDDDDDDDDDNDDGDDGNNNNNGNICILFS</sequence>
<dbReference type="InterPro" id="IPR050372">
    <property type="entry name" value="Neurexin-related_CASP"/>
</dbReference>
<evidence type="ECO:0000256" key="3">
    <source>
        <dbReference type="SAM" id="MobiDB-lite"/>
    </source>
</evidence>
<dbReference type="PANTHER" id="PTHR15036">
    <property type="entry name" value="PIKACHURIN-LIKE PROTEIN"/>
    <property type="match status" value="1"/>
</dbReference>
<dbReference type="InterPro" id="IPR013320">
    <property type="entry name" value="ConA-like_dom_sf"/>
</dbReference>
<evidence type="ECO:0000313" key="6">
    <source>
        <dbReference type="EnsemblMetazoa" id="HelroP66974"/>
    </source>
</evidence>
<dbReference type="GO" id="GO:0016020">
    <property type="term" value="C:membrane"/>
    <property type="evidence" value="ECO:0007669"/>
    <property type="project" value="UniProtKB-SubCell"/>
</dbReference>
<dbReference type="EnsemblMetazoa" id="HelroT66974">
    <property type="protein sequence ID" value="HelroP66974"/>
    <property type="gene ID" value="HelroG66974"/>
</dbReference>
<dbReference type="STRING" id="6412.T1FYU3"/>
<dbReference type="HOGENOM" id="CLU_076702_1_0_1"/>
<dbReference type="PANTHER" id="PTHR15036:SF49">
    <property type="entry name" value="AXOTACTIN"/>
    <property type="match status" value="1"/>
</dbReference>
<dbReference type="RefSeq" id="XP_009022505.1">
    <property type="nucleotide sequence ID" value="XM_009024257.1"/>
</dbReference>
<feature type="domain" description="EGF-like" evidence="4">
    <location>
        <begin position="1"/>
        <end position="38"/>
    </location>
</feature>
<evidence type="ECO:0000256" key="2">
    <source>
        <dbReference type="PROSITE-ProRule" id="PRU00076"/>
    </source>
</evidence>
<feature type="compositionally biased region" description="Acidic residues" evidence="3">
    <location>
        <begin position="175"/>
        <end position="191"/>
    </location>
</feature>
<reference evidence="5 7" key="2">
    <citation type="journal article" date="2013" name="Nature">
        <title>Insights into bilaterian evolution from three spiralian genomes.</title>
        <authorList>
            <person name="Simakov O."/>
            <person name="Marletaz F."/>
            <person name="Cho S.J."/>
            <person name="Edsinger-Gonzales E."/>
            <person name="Havlak P."/>
            <person name="Hellsten U."/>
            <person name="Kuo D.H."/>
            <person name="Larsson T."/>
            <person name="Lv J."/>
            <person name="Arendt D."/>
            <person name="Savage R."/>
            <person name="Osoegawa K."/>
            <person name="de Jong P."/>
            <person name="Grimwood J."/>
            <person name="Chapman J.A."/>
            <person name="Shapiro H."/>
            <person name="Aerts A."/>
            <person name="Otillar R.P."/>
            <person name="Terry A.Y."/>
            <person name="Boore J.L."/>
            <person name="Grigoriev I.V."/>
            <person name="Lindberg D.R."/>
            <person name="Seaver E.C."/>
            <person name="Weisblat D.A."/>
            <person name="Putnam N.H."/>
            <person name="Rokhsar D.S."/>
        </authorList>
    </citation>
    <scope>NUCLEOTIDE SEQUENCE</scope>
</reference>
<dbReference type="CTD" id="20213991"/>
<comment type="caution">
    <text evidence="2">Lacks conserved residue(s) required for the propagation of feature annotation.</text>
</comment>
<dbReference type="Proteomes" id="UP000015101">
    <property type="component" value="Unassembled WGS sequence"/>
</dbReference>
<dbReference type="Gene3D" id="2.60.120.200">
    <property type="match status" value="1"/>
</dbReference>
<protein>
    <recommendedName>
        <fullName evidence="4">EGF-like domain-containing protein</fullName>
    </recommendedName>
</protein>
<dbReference type="InterPro" id="IPR001791">
    <property type="entry name" value="Laminin_G"/>
</dbReference>
<keyword evidence="2" id="KW-0245">EGF-like domain</keyword>
<accession>T1FYU3</accession>
<dbReference type="Gene3D" id="2.10.25.10">
    <property type="entry name" value="Laminin"/>
    <property type="match status" value="1"/>
</dbReference>
<dbReference type="AlphaFoldDB" id="T1FYU3"/>
<dbReference type="InParanoid" id="T1FYU3"/>
<gene>
    <name evidence="6" type="primary">20213991</name>
    <name evidence="5" type="ORF">HELRODRAFT_66974</name>
</gene>
<name>T1FYU3_HELRO</name>
<keyword evidence="1" id="KW-1015">Disulfide bond</keyword>
<dbReference type="EMBL" id="KB097143">
    <property type="protein sequence ID" value="ESN98727.1"/>
    <property type="molecule type" value="Genomic_DNA"/>
</dbReference>
<feature type="region of interest" description="Disordered" evidence="3">
    <location>
        <begin position="161"/>
        <end position="199"/>
    </location>
</feature>
<dbReference type="KEGG" id="hro:HELRODRAFT_66974"/>
<evidence type="ECO:0000313" key="7">
    <source>
        <dbReference type="Proteomes" id="UP000015101"/>
    </source>
</evidence>
<dbReference type="eggNOG" id="KOG3514">
    <property type="taxonomic scope" value="Eukaryota"/>
</dbReference>